<evidence type="ECO:0000256" key="4">
    <source>
        <dbReference type="ARBA" id="ARBA00023015"/>
    </source>
</evidence>
<dbReference type="PANTHER" id="PTHR11078">
    <property type="entry name" value="N UTILIZATION SUBSTANCE PROTEIN B-RELATED"/>
    <property type="match status" value="1"/>
</dbReference>
<keyword evidence="2 6" id="KW-0889">Transcription antitermination</keyword>
<evidence type="ECO:0000259" key="7">
    <source>
        <dbReference type="Pfam" id="PF01029"/>
    </source>
</evidence>
<dbReference type="GO" id="GO:0031564">
    <property type="term" value="P:transcription antitermination"/>
    <property type="evidence" value="ECO:0007669"/>
    <property type="project" value="UniProtKB-KW"/>
</dbReference>
<evidence type="ECO:0000256" key="3">
    <source>
        <dbReference type="ARBA" id="ARBA00022884"/>
    </source>
</evidence>
<protein>
    <recommendedName>
        <fullName evidence="6">Transcription antitermination protein NusB</fullName>
    </recommendedName>
    <alternativeName>
        <fullName evidence="6">Antitermination factor NusB</fullName>
    </alternativeName>
</protein>
<dbReference type="RefSeq" id="WP_084235459.1">
    <property type="nucleotide sequence ID" value="NZ_FWXW01000010.1"/>
</dbReference>
<evidence type="ECO:0000256" key="5">
    <source>
        <dbReference type="ARBA" id="ARBA00023163"/>
    </source>
</evidence>
<organism evidence="8 9">
    <name type="scientific">Papillibacter cinnamivorans DSM 12816</name>
    <dbReference type="NCBI Taxonomy" id="1122930"/>
    <lineage>
        <taxon>Bacteria</taxon>
        <taxon>Bacillati</taxon>
        <taxon>Bacillota</taxon>
        <taxon>Clostridia</taxon>
        <taxon>Eubacteriales</taxon>
        <taxon>Oscillospiraceae</taxon>
        <taxon>Papillibacter</taxon>
    </lineage>
</organism>
<evidence type="ECO:0000256" key="2">
    <source>
        <dbReference type="ARBA" id="ARBA00022814"/>
    </source>
</evidence>
<keyword evidence="3 6" id="KW-0694">RNA-binding</keyword>
<dbReference type="PANTHER" id="PTHR11078:SF3">
    <property type="entry name" value="ANTITERMINATION NUSB DOMAIN-CONTAINING PROTEIN"/>
    <property type="match status" value="1"/>
</dbReference>
<dbReference type="GO" id="GO:0006353">
    <property type="term" value="P:DNA-templated transcription termination"/>
    <property type="evidence" value="ECO:0007669"/>
    <property type="project" value="UniProtKB-UniRule"/>
</dbReference>
<dbReference type="GO" id="GO:0003723">
    <property type="term" value="F:RNA binding"/>
    <property type="evidence" value="ECO:0007669"/>
    <property type="project" value="UniProtKB-UniRule"/>
</dbReference>
<comment type="similarity">
    <text evidence="1 6">Belongs to the NusB family.</text>
</comment>
<evidence type="ECO:0000256" key="1">
    <source>
        <dbReference type="ARBA" id="ARBA00005952"/>
    </source>
</evidence>
<dbReference type="Gene3D" id="1.10.940.10">
    <property type="entry name" value="NusB-like"/>
    <property type="match status" value="1"/>
</dbReference>
<evidence type="ECO:0000313" key="8">
    <source>
        <dbReference type="EMBL" id="SMC85525.1"/>
    </source>
</evidence>
<dbReference type="GO" id="GO:0005829">
    <property type="term" value="C:cytosol"/>
    <property type="evidence" value="ECO:0007669"/>
    <property type="project" value="TreeGrafter"/>
</dbReference>
<dbReference type="Proteomes" id="UP000192790">
    <property type="component" value="Unassembled WGS sequence"/>
</dbReference>
<dbReference type="STRING" id="1122930.SAMN02745168_0032"/>
<keyword evidence="5 6" id="KW-0804">Transcription</keyword>
<keyword evidence="9" id="KW-1185">Reference proteome</keyword>
<gene>
    <name evidence="6" type="primary">nusB</name>
    <name evidence="8" type="ORF">SAMN02745168_0032</name>
</gene>
<dbReference type="OrthoDB" id="9811381at2"/>
<name>A0A1W2CJV9_9FIRM</name>
<accession>A0A1W2CJV9</accession>
<comment type="function">
    <text evidence="6">Involved in transcription antitermination. Required for transcription of ribosomal RNA (rRNA) genes. Binds specifically to the boxA antiterminator sequence of the ribosomal RNA (rrn) operons.</text>
</comment>
<reference evidence="8 9" key="1">
    <citation type="submission" date="2017-04" db="EMBL/GenBank/DDBJ databases">
        <authorList>
            <person name="Afonso C.L."/>
            <person name="Miller P.J."/>
            <person name="Scott M.A."/>
            <person name="Spackman E."/>
            <person name="Goraichik I."/>
            <person name="Dimitrov K.M."/>
            <person name="Suarez D.L."/>
            <person name="Swayne D.E."/>
        </authorList>
    </citation>
    <scope>NUCLEOTIDE SEQUENCE [LARGE SCALE GENOMIC DNA]</scope>
    <source>
        <strain evidence="8 9">DSM 12816</strain>
    </source>
</reference>
<dbReference type="InterPro" id="IPR011605">
    <property type="entry name" value="NusB_fam"/>
</dbReference>
<dbReference type="AlphaFoldDB" id="A0A1W2CJV9"/>
<dbReference type="Pfam" id="PF01029">
    <property type="entry name" value="NusB"/>
    <property type="match status" value="1"/>
</dbReference>
<dbReference type="NCBIfam" id="TIGR01951">
    <property type="entry name" value="nusB"/>
    <property type="match status" value="1"/>
</dbReference>
<dbReference type="InterPro" id="IPR006027">
    <property type="entry name" value="NusB_RsmB_TIM44"/>
</dbReference>
<dbReference type="EMBL" id="FWXW01000010">
    <property type="protein sequence ID" value="SMC85525.1"/>
    <property type="molecule type" value="Genomic_DNA"/>
</dbReference>
<dbReference type="SUPFAM" id="SSF48013">
    <property type="entry name" value="NusB-like"/>
    <property type="match status" value="1"/>
</dbReference>
<feature type="domain" description="NusB/RsmB/TIM44" evidence="7">
    <location>
        <begin position="6"/>
        <end position="144"/>
    </location>
</feature>
<evidence type="ECO:0000313" key="9">
    <source>
        <dbReference type="Proteomes" id="UP000192790"/>
    </source>
</evidence>
<sequence>MTRTTAREIAIHLSYELGFSSLTASELMDLRLDPEVFRTLEEEDEIYREMPNEKQLKYIRQLVTGVGEHSAELDSYIGKYAVGWSFSRISRVASAIMRVAMYEILYMPEIPTGAAINEAVEIAKKYEEPEVVSFINGILGTFVRRECNESGPEENRE</sequence>
<dbReference type="HAMAP" id="MF_00073">
    <property type="entry name" value="NusB"/>
    <property type="match status" value="1"/>
</dbReference>
<evidence type="ECO:0000256" key="6">
    <source>
        <dbReference type="HAMAP-Rule" id="MF_00073"/>
    </source>
</evidence>
<proteinExistence type="inferred from homology"/>
<keyword evidence="4 6" id="KW-0805">Transcription regulation</keyword>
<dbReference type="InterPro" id="IPR035926">
    <property type="entry name" value="NusB-like_sf"/>
</dbReference>